<organism evidence="2 3">
    <name type="scientific">Halomonas kalidii</name>
    <dbReference type="NCBI Taxonomy" id="3043293"/>
    <lineage>
        <taxon>Bacteria</taxon>
        <taxon>Pseudomonadati</taxon>
        <taxon>Pseudomonadota</taxon>
        <taxon>Gammaproteobacteria</taxon>
        <taxon>Oceanospirillales</taxon>
        <taxon>Halomonadaceae</taxon>
        <taxon>Halomonas</taxon>
    </lineage>
</organism>
<evidence type="ECO:0000313" key="3">
    <source>
        <dbReference type="Proteomes" id="UP001244242"/>
    </source>
</evidence>
<keyword evidence="3" id="KW-1185">Reference proteome</keyword>
<dbReference type="RefSeq" id="WP_282723775.1">
    <property type="nucleotide sequence ID" value="NZ_JASCQO010000055.1"/>
</dbReference>
<evidence type="ECO:0000256" key="1">
    <source>
        <dbReference type="SAM" id="MobiDB-lite"/>
    </source>
</evidence>
<dbReference type="Proteomes" id="UP001244242">
    <property type="component" value="Unassembled WGS sequence"/>
</dbReference>
<evidence type="ECO:0008006" key="4">
    <source>
        <dbReference type="Google" id="ProtNLM"/>
    </source>
</evidence>
<reference evidence="2 3" key="1">
    <citation type="submission" date="2023-04" db="EMBL/GenBank/DDBJ databases">
        <title>Halomonas strains isolated from rhizosphere soil.</title>
        <authorList>
            <person name="Xu L."/>
            <person name="Sun J.-Q."/>
        </authorList>
    </citation>
    <scope>NUCLEOTIDE SEQUENCE [LARGE SCALE GENOMIC DNA]</scope>
    <source>
        <strain evidence="2 3">LN1S58</strain>
    </source>
</reference>
<comment type="caution">
    <text evidence="2">The sequence shown here is derived from an EMBL/GenBank/DDBJ whole genome shotgun (WGS) entry which is preliminary data.</text>
</comment>
<feature type="compositionally biased region" description="Basic and acidic residues" evidence="1">
    <location>
        <begin position="85"/>
        <end position="98"/>
    </location>
</feature>
<proteinExistence type="predicted"/>
<accession>A0ABT6VU99</accession>
<dbReference type="EMBL" id="JASCQO010000055">
    <property type="protein sequence ID" value="MDI5936366.1"/>
    <property type="molecule type" value="Genomic_DNA"/>
</dbReference>
<feature type="region of interest" description="Disordered" evidence="1">
    <location>
        <begin position="78"/>
        <end position="98"/>
    </location>
</feature>
<protein>
    <recommendedName>
        <fullName evidence="4">Apea-like HEPN domain-containing protein</fullName>
    </recommendedName>
</protein>
<evidence type="ECO:0000313" key="2">
    <source>
        <dbReference type="EMBL" id="MDI5936366.1"/>
    </source>
</evidence>
<gene>
    <name evidence="2" type="ORF">QLQ84_21465</name>
</gene>
<name>A0ABT6VU99_9GAMM</name>
<sequence length="327" mass="36688">MFTLRYPFKLQEGREISDLPICGAIGSLIVELRRSDSHYIVDVSGFDTREDAEKYVSGIWVALTWLLIEKGLAHVSSTELQPVSEPKDPEKAAAEFRRGHGSEVMRGEQIHGILDAARPAVIRTAGTYRTNTANRVGVLQSVSGKEAHDLLVKSLHSNPHAASLADVNLLTALDLYCAHYTEASVRAKLLTLTMVLEVLAKREMRPKTATCLLHRLQREIRDRLSHPNLEAEEAETLRSLSRELDYRTRDSIRSAVRTLIMSTYQHDNAAQAHEASKRALKIYDVRSKLVHEGYVEGETLGKSLTDLTEIVKTVLRHRLRKVVHSDA</sequence>